<evidence type="ECO:0000313" key="7">
    <source>
        <dbReference type="Proteomes" id="UP000038040"/>
    </source>
</evidence>
<name>A0A0N4U7X9_DRAME</name>
<evidence type="ECO:0000259" key="4">
    <source>
        <dbReference type="SMART" id="SM00328"/>
    </source>
</evidence>
<dbReference type="Pfam" id="PF02886">
    <property type="entry name" value="LBP_BPI_CETP_C"/>
    <property type="match status" value="1"/>
</dbReference>
<dbReference type="SMART" id="SM00328">
    <property type="entry name" value="BPI1"/>
    <property type="match status" value="1"/>
</dbReference>
<dbReference type="InterPro" id="IPR017942">
    <property type="entry name" value="Lipid-bd_serum_glycop_N"/>
</dbReference>
<evidence type="ECO:0000313" key="9">
    <source>
        <dbReference type="WBParaSite" id="DME_0000311601-mRNA-1"/>
    </source>
</evidence>
<dbReference type="Gene3D" id="3.15.20.10">
    <property type="entry name" value="Bactericidal permeability-increasing protein, domain 2"/>
    <property type="match status" value="2"/>
</dbReference>
<dbReference type="PANTHER" id="PTHR10504:SF145">
    <property type="entry name" value="PROTEIN CBG15266"/>
    <property type="match status" value="1"/>
</dbReference>
<dbReference type="InterPro" id="IPR017943">
    <property type="entry name" value="Bactericidal_perm-incr_a/b_dom"/>
</dbReference>
<evidence type="ECO:0000313" key="8">
    <source>
        <dbReference type="Proteomes" id="UP000274756"/>
    </source>
</evidence>
<dbReference type="SMART" id="SM00329">
    <property type="entry name" value="BPI2"/>
    <property type="match status" value="1"/>
</dbReference>
<evidence type="ECO:0000256" key="1">
    <source>
        <dbReference type="ARBA" id="ARBA00007292"/>
    </source>
</evidence>
<evidence type="ECO:0000256" key="3">
    <source>
        <dbReference type="SAM" id="SignalP"/>
    </source>
</evidence>
<dbReference type="Gene3D" id="3.15.10.10">
    <property type="entry name" value="Bactericidal permeability-increasing protein, domain 1"/>
    <property type="match status" value="1"/>
</dbReference>
<dbReference type="Proteomes" id="UP000038040">
    <property type="component" value="Unplaced"/>
</dbReference>
<feature type="domain" description="Lipid-binding serum glycoprotein C-terminal" evidence="5">
    <location>
        <begin position="271"/>
        <end position="445"/>
    </location>
</feature>
<comment type="similarity">
    <text evidence="1">Belongs to the BPI/LBP/Plunc superfamily. BPI/LBP family.</text>
</comment>
<evidence type="ECO:0000313" key="6">
    <source>
        <dbReference type="EMBL" id="VDN57302.1"/>
    </source>
</evidence>
<dbReference type="EMBL" id="UYYG01001159">
    <property type="protein sequence ID" value="VDN57302.1"/>
    <property type="molecule type" value="Genomic_DNA"/>
</dbReference>
<evidence type="ECO:0000259" key="5">
    <source>
        <dbReference type="SMART" id="SM00329"/>
    </source>
</evidence>
<keyword evidence="2" id="KW-1015">Disulfide bond</keyword>
<dbReference type="WBParaSite" id="DME_0000311601-mRNA-1">
    <property type="protein sequence ID" value="DME_0000311601-mRNA-1"/>
    <property type="gene ID" value="DME_0000311601"/>
</dbReference>
<feature type="signal peptide" evidence="3">
    <location>
        <begin position="1"/>
        <end position="20"/>
    </location>
</feature>
<feature type="domain" description="Lipid-binding serum glycoprotein N-terminal" evidence="4">
    <location>
        <begin position="27"/>
        <end position="270"/>
    </location>
</feature>
<evidence type="ECO:0000256" key="2">
    <source>
        <dbReference type="ARBA" id="ARBA00023157"/>
    </source>
</evidence>
<dbReference type="GO" id="GO:0008289">
    <property type="term" value="F:lipid binding"/>
    <property type="evidence" value="ECO:0007669"/>
    <property type="project" value="InterPro"/>
</dbReference>
<dbReference type="Proteomes" id="UP000274756">
    <property type="component" value="Unassembled WGS sequence"/>
</dbReference>
<accession>A0A0N4U7X9</accession>
<organism evidence="7 9">
    <name type="scientific">Dracunculus medinensis</name>
    <name type="common">Guinea worm</name>
    <dbReference type="NCBI Taxonomy" id="318479"/>
    <lineage>
        <taxon>Eukaryota</taxon>
        <taxon>Metazoa</taxon>
        <taxon>Ecdysozoa</taxon>
        <taxon>Nematoda</taxon>
        <taxon>Chromadorea</taxon>
        <taxon>Rhabditida</taxon>
        <taxon>Spirurina</taxon>
        <taxon>Dracunculoidea</taxon>
        <taxon>Dracunculidae</taxon>
        <taxon>Dracunculus</taxon>
    </lineage>
</organism>
<dbReference type="Pfam" id="PF01273">
    <property type="entry name" value="LBP_BPI_CETP"/>
    <property type="match status" value="1"/>
</dbReference>
<feature type="chain" id="PRO_5041041618" evidence="3">
    <location>
        <begin position="21"/>
        <end position="459"/>
    </location>
</feature>
<reference evidence="9" key="1">
    <citation type="submission" date="2017-02" db="UniProtKB">
        <authorList>
            <consortium name="WormBaseParasite"/>
        </authorList>
    </citation>
    <scope>IDENTIFICATION</scope>
</reference>
<dbReference type="OrthoDB" id="5857016at2759"/>
<reference evidence="6 8" key="2">
    <citation type="submission" date="2018-11" db="EMBL/GenBank/DDBJ databases">
        <authorList>
            <consortium name="Pathogen Informatics"/>
        </authorList>
    </citation>
    <scope>NUCLEOTIDE SEQUENCE [LARGE SCALE GENOMIC DNA]</scope>
</reference>
<keyword evidence="3" id="KW-0732">Signal</keyword>
<dbReference type="PANTHER" id="PTHR10504">
    <property type="entry name" value="BACTERICIDAL PERMEABILITY-INCREASING BPI PROTEIN-RELATED"/>
    <property type="match status" value="1"/>
</dbReference>
<dbReference type="SUPFAM" id="SSF55394">
    <property type="entry name" value="Bactericidal permeability-increasing protein, BPI"/>
    <property type="match status" value="2"/>
</dbReference>
<dbReference type="AlphaFoldDB" id="A0A0N4U7X9"/>
<dbReference type="GO" id="GO:0005615">
    <property type="term" value="C:extracellular space"/>
    <property type="evidence" value="ECO:0007669"/>
    <property type="project" value="TreeGrafter"/>
</dbReference>
<sequence>MDFSKYLITILSFFIIFIEAKSTLRSRVTNEGLKFFSNISHHVVNYEIKNIAFPSLLIPIESGPGSGYVNITNMKLEQFDSPKFQFKLVPPNGIAWKSVNGSFRIIGDWEAVYDILIPIYLSGYVIANGKDIRSILQADFYVYEKHPQIQIDQCSIEIEDLEINIGGGVIPWIVDLFRPQISILVKKIVHEQVSNIWLIRLMRINKATDIHFILFIPHIIKMCQSIETTILEQVNNLLESLPTTIQIIDGLHSTSFRRVFFIFHQFSENDSPSNYMVHFWFSDYIPNCLFQSVYFGNLLIFYFFNYRCTFYEICIGRFFPLLPEKYPSDYLDIRIACSQAPMIIFDEKGLLTFVYAYFDFYISPWMEQKQRLVRLGWNFRNPCLIQALSTLEILIKPMITLTMNLVLKTGFRLPLIDNITLSDNADIVTKNGYVRIDSDLIYLPSKDLKKFLEKTSKNF</sequence>
<dbReference type="InterPro" id="IPR032942">
    <property type="entry name" value="BPI/LBP/Plunc"/>
</dbReference>
<protein>
    <submittedName>
        <fullName evidence="9">BPI2 domain-containing protein</fullName>
    </submittedName>
</protein>
<dbReference type="STRING" id="318479.A0A0N4U7X9"/>
<gene>
    <name evidence="6" type="ORF">DME_LOCUS7275</name>
</gene>
<keyword evidence="8" id="KW-1185">Reference proteome</keyword>
<dbReference type="InterPro" id="IPR001124">
    <property type="entry name" value="Lipid-bd_serum_glycop_C"/>
</dbReference>
<proteinExistence type="inferred from homology"/>